<feature type="region of interest" description="Disordered" evidence="1">
    <location>
        <begin position="78"/>
        <end position="124"/>
    </location>
</feature>
<dbReference type="InterPro" id="IPR027587">
    <property type="entry name" value="TrbK"/>
</dbReference>
<keyword evidence="2" id="KW-0732">Signal</keyword>
<dbReference type="RefSeq" id="WP_184701902.1">
    <property type="nucleotide sequence ID" value="NZ_BAABEG010000001.1"/>
</dbReference>
<comment type="caution">
    <text evidence="3">The sequence shown here is derived from an EMBL/GenBank/DDBJ whole genome shotgun (WGS) entry which is preliminary data.</text>
</comment>
<dbReference type="Pfam" id="PF20084">
    <property type="entry name" value="TrbK"/>
    <property type="match status" value="1"/>
</dbReference>
<evidence type="ECO:0000313" key="4">
    <source>
        <dbReference type="Proteomes" id="UP000536262"/>
    </source>
</evidence>
<dbReference type="AlphaFoldDB" id="A0A7X0FCN3"/>
<gene>
    <name evidence="3" type="ORF">GGR00_005051</name>
</gene>
<dbReference type="NCBIfam" id="TIGR04360">
    <property type="entry name" value="other_trbK"/>
    <property type="match status" value="1"/>
</dbReference>
<evidence type="ECO:0000313" key="3">
    <source>
        <dbReference type="EMBL" id="MBB6357230.1"/>
    </source>
</evidence>
<evidence type="ECO:0000256" key="2">
    <source>
        <dbReference type="SAM" id="SignalP"/>
    </source>
</evidence>
<reference evidence="3 4" key="1">
    <citation type="submission" date="2020-08" db="EMBL/GenBank/DDBJ databases">
        <title>Genomic Encyclopedia of Type Strains, Phase IV (KMG-IV): sequencing the most valuable type-strain genomes for metagenomic binning, comparative biology and taxonomic classification.</title>
        <authorList>
            <person name="Goeker M."/>
        </authorList>
    </citation>
    <scope>NUCLEOTIDE SEQUENCE [LARGE SCALE GENOMIC DNA]</scope>
    <source>
        <strain evidence="3 4">DSM 7051</strain>
    </source>
</reference>
<feature type="compositionally biased region" description="Basic and acidic residues" evidence="1">
    <location>
        <begin position="78"/>
        <end position="110"/>
    </location>
</feature>
<dbReference type="Proteomes" id="UP000536262">
    <property type="component" value="Unassembled WGS sequence"/>
</dbReference>
<name>A0A7X0FCN3_9HYPH</name>
<accession>A0A7X0FCN3</accession>
<protein>
    <submittedName>
        <fullName evidence="3">Conjugative transfer region protein TrbK</fullName>
    </submittedName>
</protein>
<keyword evidence="4" id="KW-1185">Reference proteome</keyword>
<dbReference type="EMBL" id="JACHOU010000021">
    <property type="protein sequence ID" value="MBB6357230.1"/>
    <property type="molecule type" value="Genomic_DNA"/>
</dbReference>
<proteinExistence type="predicted"/>
<organism evidence="3 4">
    <name type="scientific">Aminobacter aganoensis</name>
    <dbReference type="NCBI Taxonomy" id="83264"/>
    <lineage>
        <taxon>Bacteria</taxon>
        <taxon>Pseudomonadati</taxon>
        <taxon>Pseudomonadota</taxon>
        <taxon>Alphaproteobacteria</taxon>
        <taxon>Hyphomicrobiales</taxon>
        <taxon>Phyllobacteriaceae</taxon>
        <taxon>Aminobacter</taxon>
    </lineage>
</organism>
<feature type="signal peptide" evidence="2">
    <location>
        <begin position="1"/>
        <end position="25"/>
    </location>
</feature>
<evidence type="ECO:0000256" key="1">
    <source>
        <dbReference type="SAM" id="MobiDB-lite"/>
    </source>
</evidence>
<sequence>MDSKIAARMIAVLALGAAMTAAVMALRGDGTEDAAPHSLRRPGGEPAIAELVRCRDLGMAAANDPICRKAWAENRRRFLQSREPERSVTPKPERPATPRAERFGDGEAGKPKATVPPINLPVSP</sequence>
<feature type="chain" id="PRO_5031465036" evidence="2">
    <location>
        <begin position="26"/>
        <end position="124"/>
    </location>
</feature>